<evidence type="ECO:0000256" key="3">
    <source>
        <dbReference type="SAM" id="MobiDB-lite"/>
    </source>
</evidence>
<dbReference type="InterPro" id="IPR036987">
    <property type="entry name" value="SRA-YDG_sf"/>
</dbReference>
<dbReference type="OrthoDB" id="2270193at2759"/>
<name>A0A0G2HI48_9PEZI</name>
<evidence type="ECO:0000256" key="2">
    <source>
        <dbReference type="PROSITE-ProRule" id="PRU00358"/>
    </source>
</evidence>
<proteinExistence type="predicted"/>
<reference evidence="5 6" key="2">
    <citation type="submission" date="2015-05" db="EMBL/GenBank/DDBJ databases">
        <authorList>
            <person name="Morales-Cruz A."/>
            <person name="Amrine K.C."/>
            <person name="Cantu D."/>
        </authorList>
    </citation>
    <scope>NUCLEOTIDE SEQUENCE [LARGE SCALE GENOMIC DNA]</scope>
    <source>
        <strain evidence="5">DA912</strain>
    </source>
</reference>
<comment type="subcellular location">
    <subcellularLocation>
        <location evidence="2">Nucleus</location>
    </subcellularLocation>
</comment>
<dbReference type="Pfam" id="PF02182">
    <property type="entry name" value="SAD_SRA"/>
    <property type="match status" value="1"/>
</dbReference>
<comment type="caution">
    <text evidence="5">The sequence shown here is derived from an EMBL/GenBank/DDBJ whole genome shotgun (WGS) entry which is preliminary data.</text>
</comment>
<dbReference type="GO" id="GO:0044027">
    <property type="term" value="P:negative regulation of gene expression via chromosomal CpG island methylation"/>
    <property type="evidence" value="ECO:0007669"/>
    <property type="project" value="TreeGrafter"/>
</dbReference>
<evidence type="ECO:0000259" key="4">
    <source>
        <dbReference type="PROSITE" id="PS51015"/>
    </source>
</evidence>
<dbReference type="PROSITE" id="PS51015">
    <property type="entry name" value="YDG"/>
    <property type="match status" value="1"/>
</dbReference>
<dbReference type="InterPro" id="IPR003105">
    <property type="entry name" value="SRA_YDG"/>
</dbReference>
<evidence type="ECO:0000313" key="6">
    <source>
        <dbReference type="Proteomes" id="UP000034680"/>
    </source>
</evidence>
<dbReference type="EMBL" id="LCUC01000189">
    <property type="protein sequence ID" value="KKY34733.1"/>
    <property type="molecule type" value="Genomic_DNA"/>
</dbReference>
<keyword evidence="6" id="KW-1185">Reference proteome</keyword>
<dbReference type="AlphaFoldDB" id="A0A0G2HI48"/>
<gene>
    <name evidence="5" type="ORF">UCDDA912_g05285</name>
</gene>
<dbReference type="GO" id="GO:0016567">
    <property type="term" value="P:protein ubiquitination"/>
    <property type="evidence" value="ECO:0007669"/>
    <property type="project" value="TreeGrafter"/>
</dbReference>
<dbReference type="InterPro" id="IPR045134">
    <property type="entry name" value="UHRF1/2-like"/>
</dbReference>
<dbReference type="GO" id="GO:0005634">
    <property type="term" value="C:nucleus"/>
    <property type="evidence" value="ECO:0007669"/>
    <property type="project" value="UniProtKB-SubCell"/>
</dbReference>
<feature type="domain" description="YDG" evidence="4">
    <location>
        <begin position="208"/>
        <end position="348"/>
    </location>
</feature>
<reference evidence="5 6" key="1">
    <citation type="submission" date="2015-05" db="EMBL/GenBank/DDBJ databases">
        <title>Distinctive expansion of gene families associated with plant cell wall degradation and secondary metabolism in the genomes of grapevine trunk pathogens.</title>
        <authorList>
            <person name="Lawrence D.P."/>
            <person name="Travadon R."/>
            <person name="Rolshausen P.E."/>
            <person name="Baumgartner K."/>
        </authorList>
    </citation>
    <scope>NUCLEOTIDE SEQUENCE [LARGE SCALE GENOMIC DNA]</scope>
    <source>
        <strain evidence="5">DA912</strain>
    </source>
</reference>
<protein>
    <submittedName>
        <fullName evidence="5">Putative ydg sra domain-containing protein</fullName>
    </submittedName>
</protein>
<dbReference type="InterPro" id="IPR015947">
    <property type="entry name" value="PUA-like_sf"/>
</dbReference>
<sequence length="378" mass="41290">MAQSIQPAGANAPPIITNSIAPLEFNARVNWIKNKKLPAVRFALSSKKIGQIPDLGTKLSMEQMAQATLLFDHLENGQMSPELNEAARIEAWLAIFNSPAYHFPEKIKQRARSLLERFQDDNWGRPAAVANNSANSDSNEEVASPSMPTAPGAPGNAPATSRQPPADDPIWGHDGIMRGIIPMVSGGFIRSRRLDREYPRPRPSAKVVGDNGLAVGDWFPYRICALRDGAHGESQAGISGDTDSGAYSIVVAGAYEEVDDDRGGVIWYSVPGSADNENRDAMPANSGTGWLQRSLTTRNPIRVLRAANKKSAYAPSVGIRYDGLYEAVRQDTSHNSRGGLFLRYLLERLPGQKSLEDVRRDSPTAQQVADFARSRDLW</sequence>
<evidence type="ECO:0000256" key="1">
    <source>
        <dbReference type="ARBA" id="ARBA00023242"/>
    </source>
</evidence>
<dbReference type="SMART" id="SM00466">
    <property type="entry name" value="SRA"/>
    <property type="match status" value="1"/>
</dbReference>
<dbReference type="SUPFAM" id="SSF88697">
    <property type="entry name" value="PUA domain-like"/>
    <property type="match status" value="1"/>
</dbReference>
<accession>A0A0G2HI48</accession>
<feature type="compositionally biased region" description="Low complexity" evidence="3">
    <location>
        <begin position="127"/>
        <end position="160"/>
    </location>
</feature>
<dbReference type="GO" id="GO:0061630">
    <property type="term" value="F:ubiquitin protein ligase activity"/>
    <property type="evidence" value="ECO:0007669"/>
    <property type="project" value="TreeGrafter"/>
</dbReference>
<feature type="region of interest" description="Disordered" evidence="3">
    <location>
        <begin position="125"/>
        <end position="172"/>
    </location>
</feature>
<dbReference type="PANTHER" id="PTHR14140">
    <property type="entry name" value="E3 UBIQUITIN-PROTEIN LIGASE UHRF-RELATED"/>
    <property type="match status" value="1"/>
</dbReference>
<evidence type="ECO:0000313" key="5">
    <source>
        <dbReference type="EMBL" id="KKY34733.1"/>
    </source>
</evidence>
<dbReference type="Proteomes" id="UP000034680">
    <property type="component" value="Unassembled WGS sequence"/>
</dbReference>
<dbReference type="PANTHER" id="PTHR14140:SF27">
    <property type="entry name" value="OS04G0289800 PROTEIN"/>
    <property type="match status" value="1"/>
</dbReference>
<dbReference type="STRING" id="1214573.A0A0G2HI48"/>
<organism evidence="5 6">
    <name type="scientific">Diaporthe ampelina</name>
    <dbReference type="NCBI Taxonomy" id="1214573"/>
    <lineage>
        <taxon>Eukaryota</taxon>
        <taxon>Fungi</taxon>
        <taxon>Dikarya</taxon>
        <taxon>Ascomycota</taxon>
        <taxon>Pezizomycotina</taxon>
        <taxon>Sordariomycetes</taxon>
        <taxon>Sordariomycetidae</taxon>
        <taxon>Diaporthales</taxon>
        <taxon>Diaporthaceae</taxon>
        <taxon>Diaporthe</taxon>
    </lineage>
</organism>
<dbReference type="Gene3D" id="2.30.280.10">
    <property type="entry name" value="SRA-YDG"/>
    <property type="match status" value="1"/>
</dbReference>
<keyword evidence="1 2" id="KW-0539">Nucleus</keyword>